<keyword evidence="2 3" id="KW-0472">Membrane</keyword>
<proteinExistence type="predicted"/>
<dbReference type="Proteomes" id="UP001085076">
    <property type="component" value="Miscellaneous, Linkage group lg05"/>
</dbReference>
<dbReference type="PANTHER" id="PTHR31415:SF166">
    <property type="entry name" value="LATE EMBRYOGENESIS ABUNDANT (LEA) HYDROXYPROLINE-RICH GLYCOPROTEIN FAMILY"/>
    <property type="match status" value="1"/>
</dbReference>
<reference evidence="4" key="1">
    <citation type="submission" date="2021-03" db="EMBL/GenBank/DDBJ databases">
        <authorList>
            <person name="Li Z."/>
            <person name="Yang C."/>
        </authorList>
    </citation>
    <scope>NUCLEOTIDE SEQUENCE</scope>
    <source>
        <strain evidence="4">Dzin_1.0</strain>
        <tissue evidence="4">Leaf</tissue>
    </source>
</reference>
<organism evidence="4 5">
    <name type="scientific">Dioscorea zingiberensis</name>
    <dbReference type="NCBI Taxonomy" id="325984"/>
    <lineage>
        <taxon>Eukaryota</taxon>
        <taxon>Viridiplantae</taxon>
        <taxon>Streptophyta</taxon>
        <taxon>Embryophyta</taxon>
        <taxon>Tracheophyta</taxon>
        <taxon>Spermatophyta</taxon>
        <taxon>Magnoliopsida</taxon>
        <taxon>Liliopsida</taxon>
        <taxon>Dioscoreales</taxon>
        <taxon>Dioscoreaceae</taxon>
        <taxon>Dioscorea</taxon>
    </lineage>
</organism>
<evidence type="ECO:0000256" key="1">
    <source>
        <dbReference type="ARBA" id="ARBA00004370"/>
    </source>
</evidence>
<dbReference type="GO" id="GO:0009506">
    <property type="term" value="C:plasmodesma"/>
    <property type="evidence" value="ECO:0007669"/>
    <property type="project" value="TreeGrafter"/>
</dbReference>
<evidence type="ECO:0000256" key="2">
    <source>
        <dbReference type="ARBA" id="ARBA00023136"/>
    </source>
</evidence>
<keyword evidence="3" id="KW-0812">Transmembrane</keyword>
<dbReference type="PANTHER" id="PTHR31415">
    <property type="entry name" value="OS05G0367900 PROTEIN"/>
    <property type="match status" value="1"/>
</dbReference>
<evidence type="ECO:0000313" key="4">
    <source>
        <dbReference type="EMBL" id="KAJ0972745.1"/>
    </source>
</evidence>
<protein>
    <recommendedName>
        <fullName evidence="6">Late embryogenesis abundant protein LEA-2 subgroup domain-containing protein</fullName>
    </recommendedName>
</protein>
<feature type="transmembrane region" description="Helical" evidence="3">
    <location>
        <begin position="21"/>
        <end position="43"/>
    </location>
</feature>
<evidence type="ECO:0008006" key="6">
    <source>
        <dbReference type="Google" id="ProtNLM"/>
    </source>
</evidence>
<dbReference type="OrthoDB" id="10405426at2759"/>
<name>A0A9D5CIJ8_9LILI</name>
<dbReference type="InterPro" id="IPR044839">
    <property type="entry name" value="NDR1-like"/>
</dbReference>
<keyword evidence="5" id="KW-1185">Reference proteome</keyword>
<evidence type="ECO:0000313" key="5">
    <source>
        <dbReference type="Proteomes" id="UP001085076"/>
    </source>
</evidence>
<accession>A0A9D5CIJ8</accession>
<sequence>MPKKDCGTHGDEKQLRLCRNLFIAVIIFIFIILLIIFIIWLILHPSRPHISLQSSSIYQLNLSTSSTLLTTTLQATISTYNPNDHIGIYYHNLHVYSTYKGQQITFPTALPEEYQGHHEGLVWSPFLYGSNVPLGEFSGRSMEEDETAGLVLFYVKVDGKVRWRVGSWMSSYYHITAYCPAFFSIDKSNQQPLFKFQHATSCSVDV</sequence>
<gene>
    <name evidence="4" type="ORF">J5N97_020704</name>
</gene>
<reference evidence="4" key="2">
    <citation type="journal article" date="2022" name="Hortic Res">
        <title>The genome of Dioscorea zingiberensis sheds light on the biosynthesis, origin and evolution of the medicinally important diosgenin saponins.</title>
        <authorList>
            <person name="Li Y."/>
            <person name="Tan C."/>
            <person name="Li Z."/>
            <person name="Guo J."/>
            <person name="Li S."/>
            <person name="Chen X."/>
            <person name="Wang C."/>
            <person name="Dai X."/>
            <person name="Yang H."/>
            <person name="Song W."/>
            <person name="Hou L."/>
            <person name="Xu J."/>
            <person name="Tong Z."/>
            <person name="Xu A."/>
            <person name="Yuan X."/>
            <person name="Wang W."/>
            <person name="Yang Q."/>
            <person name="Chen L."/>
            <person name="Sun Z."/>
            <person name="Wang K."/>
            <person name="Pan B."/>
            <person name="Chen J."/>
            <person name="Bao Y."/>
            <person name="Liu F."/>
            <person name="Qi X."/>
            <person name="Gang D.R."/>
            <person name="Wen J."/>
            <person name="Li J."/>
        </authorList>
    </citation>
    <scope>NUCLEOTIDE SEQUENCE</scope>
    <source>
        <strain evidence="4">Dzin_1.0</strain>
    </source>
</reference>
<comment type="subcellular location">
    <subcellularLocation>
        <location evidence="1">Membrane</location>
    </subcellularLocation>
</comment>
<dbReference type="GO" id="GO:0005886">
    <property type="term" value="C:plasma membrane"/>
    <property type="evidence" value="ECO:0007669"/>
    <property type="project" value="TreeGrafter"/>
</dbReference>
<dbReference type="EMBL" id="JAGGNH010000005">
    <property type="protein sequence ID" value="KAJ0972745.1"/>
    <property type="molecule type" value="Genomic_DNA"/>
</dbReference>
<keyword evidence="3" id="KW-1133">Transmembrane helix</keyword>
<dbReference type="AlphaFoldDB" id="A0A9D5CIJ8"/>
<dbReference type="GO" id="GO:0098542">
    <property type="term" value="P:defense response to other organism"/>
    <property type="evidence" value="ECO:0007669"/>
    <property type="project" value="InterPro"/>
</dbReference>
<evidence type="ECO:0000256" key="3">
    <source>
        <dbReference type="SAM" id="Phobius"/>
    </source>
</evidence>
<comment type="caution">
    <text evidence="4">The sequence shown here is derived from an EMBL/GenBank/DDBJ whole genome shotgun (WGS) entry which is preliminary data.</text>
</comment>